<organism evidence="6 7">
    <name type="scientific">Ancylobacter dichloromethanicus</name>
    <dbReference type="NCBI Taxonomy" id="518825"/>
    <lineage>
        <taxon>Bacteria</taxon>
        <taxon>Pseudomonadati</taxon>
        <taxon>Pseudomonadota</taxon>
        <taxon>Alphaproteobacteria</taxon>
        <taxon>Hyphomicrobiales</taxon>
        <taxon>Xanthobacteraceae</taxon>
        <taxon>Ancylobacter</taxon>
    </lineage>
</organism>
<dbReference type="EMBL" id="BSFJ01000022">
    <property type="protein sequence ID" value="GLK73157.1"/>
    <property type="molecule type" value="Genomic_DNA"/>
</dbReference>
<dbReference type="Gene3D" id="1.10.10.10">
    <property type="entry name" value="Winged helix-like DNA-binding domain superfamily/Winged helix DNA-binding domain"/>
    <property type="match status" value="1"/>
</dbReference>
<keyword evidence="3" id="KW-0804">Transcription</keyword>
<name>A0A9W6J9F8_9HYPH</name>
<accession>A0A9W6J9F8</accession>
<dbReference type="InterPro" id="IPR000524">
    <property type="entry name" value="Tscrpt_reg_HTH_GntR"/>
</dbReference>
<reference evidence="6" key="2">
    <citation type="submission" date="2023-01" db="EMBL/GenBank/DDBJ databases">
        <authorList>
            <person name="Sun Q."/>
            <person name="Evtushenko L."/>
        </authorList>
    </citation>
    <scope>NUCLEOTIDE SEQUENCE</scope>
    <source>
        <strain evidence="6">VKM B-2484</strain>
    </source>
</reference>
<dbReference type="Gene3D" id="1.20.120.530">
    <property type="entry name" value="GntR ligand-binding domain-like"/>
    <property type="match status" value="1"/>
</dbReference>
<dbReference type="InterPro" id="IPR036390">
    <property type="entry name" value="WH_DNA-bd_sf"/>
</dbReference>
<dbReference type="InterPro" id="IPR008920">
    <property type="entry name" value="TF_FadR/GntR_C"/>
</dbReference>
<dbReference type="Pfam" id="PF00392">
    <property type="entry name" value="GntR"/>
    <property type="match status" value="1"/>
</dbReference>
<evidence type="ECO:0000256" key="3">
    <source>
        <dbReference type="ARBA" id="ARBA00023163"/>
    </source>
</evidence>
<dbReference type="InterPro" id="IPR036388">
    <property type="entry name" value="WH-like_DNA-bd_sf"/>
</dbReference>
<reference evidence="6" key="1">
    <citation type="journal article" date="2014" name="Int. J. Syst. Evol. Microbiol.">
        <title>Complete genome sequence of Corynebacterium casei LMG S-19264T (=DSM 44701T), isolated from a smear-ripened cheese.</title>
        <authorList>
            <consortium name="US DOE Joint Genome Institute (JGI-PGF)"/>
            <person name="Walter F."/>
            <person name="Albersmeier A."/>
            <person name="Kalinowski J."/>
            <person name="Ruckert C."/>
        </authorList>
    </citation>
    <scope>NUCLEOTIDE SEQUENCE</scope>
    <source>
        <strain evidence="6">VKM B-2484</strain>
    </source>
</reference>
<dbReference type="InterPro" id="IPR011711">
    <property type="entry name" value="GntR_C"/>
</dbReference>
<feature type="region of interest" description="Disordered" evidence="4">
    <location>
        <begin position="216"/>
        <end position="238"/>
    </location>
</feature>
<dbReference type="PROSITE" id="PS50949">
    <property type="entry name" value="HTH_GNTR"/>
    <property type="match status" value="1"/>
</dbReference>
<dbReference type="SUPFAM" id="SSF48008">
    <property type="entry name" value="GntR ligand-binding domain-like"/>
    <property type="match status" value="1"/>
</dbReference>
<protein>
    <submittedName>
        <fullName evidence="6">Transcriptional regulator</fullName>
    </submittedName>
</protein>
<dbReference type="PANTHER" id="PTHR43537">
    <property type="entry name" value="TRANSCRIPTIONAL REGULATOR, GNTR FAMILY"/>
    <property type="match status" value="1"/>
</dbReference>
<dbReference type="SMART" id="SM00895">
    <property type="entry name" value="FCD"/>
    <property type="match status" value="1"/>
</dbReference>
<keyword evidence="1" id="KW-0805">Transcription regulation</keyword>
<keyword evidence="7" id="KW-1185">Reference proteome</keyword>
<gene>
    <name evidence="6" type="ORF">GCM10017643_32730</name>
</gene>
<proteinExistence type="predicted"/>
<dbReference type="Proteomes" id="UP001143370">
    <property type="component" value="Unassembled WGS sequence"/>
</dbReference>
<sequence length="238" mass="26419">MPFEFERERAYHRLVDLIFGQALEAGTPLSERKLAEQLGMGRMPVREALHQLEQEGVVEVKPARGTFVRRISPGDLAEIYRVREALECLAAELAATQGPTEALAACGARMRTMAKDPSAFTAVEIDDSGTEFHELLMLATGNAALMETVRLLRLRFRLAFHLPRYFSHENLYSTLADHIDILGAIEQRAPRAAGKLMRAHLRRGLDMRLALEAAAADRPSTQKNDAAKGITRGLESTK</sequence>
<evidence type="ECO:0000256" key="1">
    <source>
        <dbReference type="ARBA" id="ARBA00023015"/>
    </source>
</evidence>
<dbReference type="SMART" id="SM00345">
    <property type="entry name" value="HTH_GNTR"/>
    <property type="match status" value="1"/>
</dbReference>
<comment type="caution">
    <text evidence="6">The sequence shown here is derived from an EMBL/GenBank/DDBJ whole genome shotgun (WGS) entry which is preliminary data.</text>
</comment>
<evidence type="ECO:0000313" key="6">
    <source>
        <dbReference type="EMBL" id="GLK73157.1"/>
    </source>
</evidence>
<evidence type="ECO:0000313" key="7">
    <source>
        <dbReference type="Proteomes" id="UP001143370"/>
    </source>
</evidence>
<evidence type="ECO:0000256" key="2">
    <source>
        <dbReference type="ARBA" id="ARBA00023125"/>
    </source>
</evidence>
<dbReference type="PRINTS" id="PR00035">
    <property type="entry name" value="HTHGNTR"/>
</dbReference>
<keyword evidence="2" id="KW-0238">DNA-binding</keyword>
<feature type="domain" description="HTH gntR-type" evidence="5">
    <location>
        <begin position="4"/>
        <end position="71"/>
    </location>
</feature>
<dbReference type="Pfam" id="PF07729">
    <property type="entry name" value="FCD"/>
    <property type="match status" value="1"/>
</dbReference>
<evidence type="ECO:0000259" key="5">
    <source>
        <dbReference type="PROSITE" id="PS50949"/>
    </source>
</evidence>
<dbReference type="AlphaFoldDB" id="A0A9W6J9F8"/>
<evidence type="ECO:0000256" key="4">
    <source>
        <dbReference type="SAM" id="MobiDB-lite"/>
    </source>
</evidence>
<dbReference type="PANTHER" id="PTHR43537:SF44">
    <property type="entry name" value="GNTR FAMILY REGULATORY PROTEIN"/>
    <property type="match status" value="1"/>
</dbReference>
<dbReference type="GO" id="GO:0003700">
    <property type="term" value="F:DNA-binding transcription factor activity"/>
    <property type="evidence" value="ECO:0007669"/>
    <property type="project" value="InterPro"/>
</dbReference>
<dbReference type="CDD" id="cd07377">
    <property type="entry name" value="WHTH_GntR"/>
    <property type="match status" value="1"/>
</dbReference>
<dbReference type="SUPFAM" id="SSF46785">
    <property type="entry name" value="Winged helix' DNA-binding domain"/>
    <property type="match status" value="1"/>
</dbReference>
<dbReference type="GO" id="GO:0003677">
    <property type="term" value="F:DNA binding"/>
    <property type="evidence" value="ECO:0007669"/>
    <property type="project" value="UniProtKB-KW"/>
</dbReference>